<feature type="signal peptide" evidence="1">
    <location>
        <begin position="1"/>
        <end position="26"/>
    </location>
</feature>
<feature type="domain" description="VOC" evidence="2">
    <location>
        <begin position="58"/>
        <end position="239"/>
    </location>
</feature>
<dbReference type="SUPFAM" id="SSF54593">
    <property type="entry name" value="Glyoxalase/Bleomycin resistance protein/Dihydroxybiphenyl dioxygenase"/>
    <property type="match status" value="1"/>
</dbReference>
<evidence type="ECO:0000313" key="4">
    <source>
        <dbReference type="Proteomes" id="UP000050424"/>
    </source>
</evidence>
<name>A0A0P7B4V2_9HYPO</name>
<dbReference type="PROSITE" id="PS51257">
    <property type="entry name" value="PROKAR_LIPOPROTEIN"/>
    <property type="match status" value="1"/>
</dbReference>
<dbReference type="Gene3D" id="3.10.180.10">
    <property type="entry name" value="2,3-Dihydroxybiphenyl 1,2-Dioxygenase, domain 1"/>
    <property type="match status" value="1"/>
</dbReference>
<comment type="caution">
    <text evidence="3">The sequence shown here is derived from an EMBL/GenBank/DDBJ whole genome shotgun (WGS) entry which is preliminary data.</text>
</comment>
<proteinExistence type="predicted"/>
<feature type="chain" id="PRO_5006135381" description="VOC domain-containing protein" evidence="1">
    <location>
        <begin position="27"/>
        <end position="245"/>
    </location>
</feature>
<dbReference type="OrthoDB" id="16820at2759"/>
<dbReference type="PROSITE" id="PS51819">
    <property type="entry name" value="VOC"/>
    <property type="match status" value="1"/>
</dbReference>
<dbReference type="STRING" id="78410.A0A0P7B4V2"/>
<evidence type="ECO:0000313" key="3">
    <source>
        <dbReference type="EMBL" id="KPM35029.1"/>
    </source>
</evidence>
<dbReference type="Proteomes" id="UP000050424">
    <property type="component" value="Unassembled WGS sequence"/>
</dbReference>
<reference evidence="3 4" key="1">
    <citation type="submission" date="2015-09" db="EMBL/GenBank/DDBJ databases">
        <title>Draft genome of a European isolate of the apple canker pathogen Neonectria ditissima.</title>
        <authorList>
            <person name="Gomez-Cortecero A."/>
            <person name="Harrison R.J."/>
            <person name="Armitage A.D."/>
        </authorList>
    </citation>
    <scope>NUCLEOTIDE SEQUENCE [LARGE SCALE GENOMIC DNA]</scope>
    <source>
        <strain evidence="3 4">R09/05</strain>
    </source>
</reference>
<dbReference type="AlphaFoldDB" id="A0A0P7B4V2"/>
<organism evidence="3 4">
    <name type="scientific">Neonectria ditissima</name>
    <dbReference type="NCBI Taxonomy" id="78410"/>
    <lineage>
        <taxon>Eukaryota</taxon>
        <taxon>Fungi</taxon>
        <taxon>Dikarya</taxon>
        <taxon>Ascomycota</taxon>
        <taxon>Pezizomycotina</taxon>
        <taxon>Sordariomycetes</taxon>
        <taxon>Hypocreomycetidae</taxon>
        <taxon>Hypocreales</taxon>
        <taxon>Nectriaceae</taxon>
        <taxon>Neonectria</taxon>
    </lineage>
</organism>
<keyword evidence="4" id="KW-1185">Reference proteome</keyword>
<dbReference type="InterPro" id="IPR037523">
    <property type="entry name" value="VOC_core"/>
</dbReference>
<dbReference type="InterPro" id="IPR004360">
    <property type="entry name" value="Glyas_Fos-R_dOase_dom"/>
</dbReference>
<dbReference type="PANTHER" id="PTHR10374:SF19">
    <property type="entry name" value="LYASE (GLO1), PUTATIVE (AFU_ORTHOLOGUE AFUA_2G13550)-RELATED"/>
    <property type="match status" value="1"/>
</dbReference>
<evidence type="ECO:0000256" key="1">
    <source>
        <dbReference type="SAM" id="SignalP"/>
    </source>
</evidence>
<dbReference type="Pfam" id="PF00903">
    <property type="entry name" value="Glyoxalase"/>
    <property type="match status" value="1"/>
</dbReference>
<protein>
    <recommendedName>
        <fullName evidence="2">VOC domain-containing protein</fullName>
    </recommendedName>
</protein>
<dbReference type="EMBL" id="LKCW01000280">
    <property type="protein sequence ID" value="KPM35029.1"/>
    <property type="molecule type" value="Genomic_DNA"/>
</dbReference>
<dbReference type="InterPro" id="IPR029068">
    <property type="entry name" value="Glyas_Bleomycin-R_OHBP_Dase"/>
</dbReference>
<keyword evidence="1" id="KW-0732">Signal</keyword>
<gene>
    <name evidence="3" type="ORF">AK830_g11543</name>
</gene>
<dbReference type="PANTHER" id="PTHR10374">
    <property type="entry name" value="LACTOYLGLUTATHIONE LYASE GLYOXALASE I"/>
    <property type="match status" value="1"/>
</dbReference>
<sequence>MVQIRPNSFAAAALLFASHFISISSGCVTPPPSNGTLEFPYPELGTDAPSDPATTGYFINHLCLNVRNLTESVNFYSDIFGLRKIFTLHVSEHYSITYMGHSHGGKNGTGYQTTDELNREKNNAEGLLELVYVDIPDNGLAASTKNPNTFGHIGIVVPDIQATQARLEAYGDSVEIIKSYDQNMFLPSDIANAGSLSPEAVAQLSKDEIDFILGVLIPFTKPLIFVNDPDGNLIEIQPQEGSALV</sequence>
<evidence type="ECO:0000259" key="2">
    <source>
        <dbReference type="PROSITE" id="PS51819"/>
    </source>
</evidence>
<accession>A0A0P7B4V2</accession>